<proteinExistence type="predicted"/>
<accession>A0A8S5RC64</accession>
<name>A0A8S5RC64_9VIRU</name>
<organism evidence="1">
    <name type="scientific">virus sp. ctmTa7</name>
    <dbReference type="NCBI Taxonomy" id="2828255"/>
    <lineage>
        <taxon>Viruses</taxon>
    </lineage>
</organism>
<evidence type="ECO:0000313" key="1">
    <source>
        <dbReference type="EMBL" id="DAE28943.1"/>
    </source>
</evidence>
<protein>
    <submittedName>
        <fullName evidence="1">Uncharacterized protein</fullName>
    </submittedName>
</protein>
<reference evidence="1" key="1">
    <citation type="journal article" date="2021" name="Proc. Natl. Acad. Sci. U.S.A.">
        <title>A Catalog of Tens of Thousands of Viruses from Human Metagenomes Reveals Hidden Associations with Chronic Diseases.</title>
        <authorList>
            <person name="Tisza M.J."/>
            <person name="Buck C.B."/>
        </authorList>
    </citation>
    <scope>NUCLEOTIDE SEQUENCE</scope>
    <source>
        <strain evidence="1">CtmTa7</strain>
    </source>
</reference>
<sequence length="121" mass="14563">MRNSYERLKSIQTSLAELSNSLEEQYCKMYQECRDEIINDRREYETKKNEMYSLYEKISDSDSMRMTWIKNKLPWYIIKFCKITSTEISLRDTSIFIGVNFGKSCIPHCYIEITPKDIGWR</sequence>
<dbReference type="EMBL" id="BK059091">
    <property type="protein sequence ID" value="DAE28943.1"/>
    <property type="molecule type" value="Genomic_DNA"/>
</dbReference>